<keyword evidence="2" id="KW-1185">Reference proteome</keyword>
<dbReference type="KEGG" id="puo:RZN69_21875"/>
<dbReference type="EMBL" id="CP136920">
    <property type="protein sequence ID" value="WOO41278.1"/>
    <property type="molecule type" value="Genomic_DNA"/>
</dbReference>
<evidence type="ECO:0000313" key="1">
    <source>
        <dbReference type="EMBL" id="WOO41278.1"/>
    </source>
</evidence>
<accession>A0AAQ3LCY7</accession>
<dbReference type="PANTHER" id="PTHR43649">
    <property type="entry name" value="ARABINOSE-BINDING PROTEIN-RELATED"/>
    <property type="match status" value="1"/>
</dbReference>
<dbReference type="SUPFAM" id="SSF53850">
    <property type="entry name" value="Periplasmic binding protein-like II"/>
    <property type="match status" value="1"/>
</dbReference>
<reference evidence="1 2" key="1">
    <citation type="submission" date="2023-10" db="EMBL/GenBank/DDBJ databases">
        <title>Rubellicoccus peritrichatus gen. nov., sp. nov., isolated from an algae of coral reef tank.</title>
        <authorList>
            <person name="Luo J."/>
        </authorList>
    </citation>
    <scope>NUCLEOTIDE SEQUENCE [LARGE SCALE GENOMIC DNA]</scope>
    <source>
        <strain evidence="1 2">CR14</strain>
    </source>
</reference>
<name>A0AAQ3LCY7_9BACT</name>
<sequence>MKISTNLIALIILLIAYAFSAGRFFLISQSGDADDAKKVVRVTHWQLEPGYRDAMQWAIDQYNELPHVKEANVVVEQAAITEKVYNQFMNVHLISGTAPDIASKGMTQLIKGNNVARYYAAISDYINDPNPYNKPEYLPDDLDPKTAEYLTNATWKDTFIDGMQGGYDPLLDDYYAVPVSTFGQGRLFYNMTLLKEVKLFIKAAIAQKPQPEWLTKTWINKENGEVTGYLPDNQRLRDWLNSGEPPETLGQLMLYCYAVEAYAEENDLKFLVPISGSNYFTSNLASRYEGVFLSSFAAPLEVQIGSGVDPFEAIIGWENNTWSFESPEFVNYFEFATTITKFFPQGFLGLDREQAQRRFILGNAALISAGGWDASSIFTGAANRDNPEDVFEVKVTRPPLPAEDERWAEFLPYHGTEANFKTGVPLALNKQSKNFEWALDFLQFVTSMPVNEELNRQAAWLPAIVGADTIEQMLPFSPVVEGFPPVNALTFRDTPAAIKNQWLGKSKLVMTGDMTYQEFADHMNAFLSNPELGVVDYWFDHRRSENDKSRARDRTISVERFKVLISGDEKAGERERSLFYASLNSDEAVHIEKMWTDNHPDKPFPAN</sequence>
<dbReference type="AlphaFoldDB" id="A0AAQ3LCY7"/>
<dbReference type="RefSeq" id="WP_317833710.1">
    <property type="nucleotide sequence ID" value="NZ_CP136920.1"/>
</dbReference>
<dbReference type="InterPro" id="IPR050490">
    <property type="entry name" value="Bact_solute-bd_prot1"/>
</dbReference>
<protein>
    <submittedName>
        <fullName evidence="1">Uncharacterized protein</fullName>
    </submittedName>
</protein>
<proteinExistence type="predicted"/>
<dbReference type="Gene3D" id="3.40.190.10">
    <property type="entry name" value="Periplasmic binding protein-like II"/>
    <property type="match status" value="1"/>
</dbReference>
<dbReference type="Proteomes" id="UP001304300">
    <property type="component" value="Chromosome"/>
</dbReference>
<dbReference type="PANTHER" id="PTHR43649:SF12">
    <property type="entry name" value="DIACETYLCHITOBIOSE BINDING PROTEIN DASA"/>
    <property type="match status" value="1"/>
</dbReference>
<evidence type="ECO:0000313" key="2">
    <source>
        <dbReference type="Proteomes" id="UP001304300"/>
    </source>
</evidence>
<organism evidence="1 2">
    <name type="scientific">Rubellicoccus peritrichatus</name>
    <dbReference type="NCBI Taxonomy" id="3080537"/>
    <lineage>
        <taxon>Bacteria</taxon>
        <taxon>Pseudomonadati</taxon>
        <taxon>Verrucomicrobiota</taxon>
        <taxon>Opitutia</taxon>
        <taxon>Puniceicoccales</taxon>
        <taxon>Cerasicoccaceae</taxon>
        <taxon>Rubellicoccus</taxon>
    </lineage>
</organism>
<gene>
    <name evidence="1" type="ORF">RZN69_21875</name>
</gene>